<keyword evidence="2" id="KW-1185">Reference proteome</keyword>
<comment type="caution">
    <text evidence="1">The sequence shown here is derived from an EMBL/GenBank/DDBJ whole genome shotgun (WGS) entry which is preliminary data.</text>
</comment>
<dbReference type="AlphaFoldDB" id="A0A2T4JE37"/>
<dbReference type="Gene3D" id="1.10.238.160">
    <property type="match status" value="1"/>
</dbReference>
<dbReference type="PANTHER" id="PTHR36154:SF1">
    <property type="entry name" value="DNA-BINDING TRANSCRIPTIONAL ACTIVATOR ALPA"/>
    <property type="match status" value="1"/>
</dbReference>
<organism evidence="1 2">
    <name type="scientific">Fuscovulum blasticum DSM 2131</name>
    <dbReference type="NCBI Taxonomy" id="1188250"/>
    <lineage>
        <taxon>Bacteria</taxon>
        <taxon>Pseudomonadati</taxon>
        <taxon>Pseudomonadota</taxon>
        <taxon>Alphaproteobacteria</taxon>
        <taxon>Rhodobacterales</taxon>
        <taxon>Paracoccaceae</taxon>
        <taxon>Pseudogemmobacter</taxon>
    </lineage>
</organism>
<dbReference type="Proteomes" id="UP000241362">
    <property type="component" value="Unassembled WGS sequence"/>
</dbReference>
<reference evidence="1 2" key="1">
    <citation type="submission" date="2018-03" db="EMBL/GenBank/DDBJ databases">
        <title>Rhodobacter blasticus.</title>
        <authorList>
            <person name="Meyer T.E."/>
            <person name="Miller S."/>
            <person name="Lodha T."/>
            <person name="Gandham S."/>
            <person name="Chintalapati S."/>
            <person name="Chintalapati V.R."/>
        </authorList>
    </citation>
    <scope>NUCLEOTIDE SEQUENCE [LARGE SCALE GENOMIC DNA]</scope>
    <source>
        <strain evidence="1 2">DSM 2131</strain>
    </source>
</reference>
<dbReference type="InterPro" id="IPR052931">
    <property type="entry name" value="Prophage_regulatory_activator"/>
</dbReference>
<gene>
    <name evidence="1" type="ORF">C5F44_02805</name>
</gene>
<dbReference type="EMBL" id="PZKE01000002">
    <property type="protein sequence ID" value="PTE16159.1"/>
    <property type="molecule type" value="Genomic_DNA"/>
</dbReference>
<dbReference type="PANTHER" id="PTHR36154">
    <property type="entry name" value="DNA-BINDING TRANSCRIPTIONAL ACTIVATOR ALPA"/>
    <property type="match status" value="1"/>
</dbReference>
<evidence type="ECO:0000313" key="1">
    <source>
        <dbReference type="EMBL" id="PTE16159.1"/>
    </source>
</evidence>
<proteinExistence type="predicted"/>
<accession>A0A2T4JE37</accession>
<dbReference type="InterPro" id="IPR010260">
    <property type="entry name" value="AlpA"/>
</dbReference>
<dbReference type="RefSeq" id="WP_107672167.1">
    <property type="nucleotide sequence ID" value="NZ_PZKE01000002.1"/>
</dbReference>
<name>A0A2T4JE37_FUSBL</name>
<evidence type="ECO:0008006" key="3">
    <source>
        <dbReference type="Google" id="ProtNLM"/>
    </source>
</evidence>
<protein>
    <recommendedName>
        <fullName evidence="3">Transcriptional regulator, AlpA family</fullName>
    </recommendedName>
</protein>
<evidence type="ECO:0000313" key="2">
    <source>
        <dbReference type="Proteomes" id="UP000241362"/>
    </source>
</evidence>
<dbReference type="Pfam" id="PF05930">
    <property type="entry name" value="Phage_AlpA"/>
    <property type="match status" value="1"/>
</dbReference>
<sequence length="60" mass="6872">MSRKIARLTRLEEMTGLKKTKLYDLMNSGDFPRKVKLTGKAVGWFEDEVEAWLASRQVAA</sequence>